<dbReference type="AlphaFoldDB" id="A0A6C0GKN1"/>
<evidence type="ECO:0000313" key="2">
    <source>
        <dbReference type="EMBL" id="QHT68190.1"/>
    </source>
</evidence>
<gene>
    <name evidence="2" type="ORF">GXP67_16845</name>
</gene>
<evidence type="ECO:0000313" key="3">
    <source>
        <dbReference type="Proteomes" id="UP000480178"/>
    </source>
</evidence>
<evidence type="ECO:0000256" key="1">
    <source>
        <dbReference type="SAM" id="SignalP"/>
    </source>
</evidence>
<proteinExistence type="predicted"/>
<reference evidence="2 3" key="1">
    <citation type="submission" date="2020-01" db="EMBL/GenBank/DDBJ databases">
        <authorList>
            <person name="Kim M.K."/>
        </authorList>
    </citation>
    <scope>NUCLEOTIDE SEQUENCE [LARGE SCALE GENOMIC DNA]</scope>
    <source>
        <strain evidence="2 3">172606-1</strain>
    </source>
</reference>
<keyword evidence="3" id="KW-1185">Reference proteome</keyword>
<dbReference type="Proteomes" id="UP000480178">
    <property type="component" value="Chromosome"/>
</dbReference>
<protein>
    <recommendedName>
        <fullName evidence="4">TolC family protein</fullName>
    </recommendedName>
</protein>
<feature type="chain" id="PRO_5025636150" description="TolC family protein" evidence="1">
    <location>
        <begin position="23"/>
        <end position="110"/>
    </location>
</feature>
<dbReference type="KEGG" id="rhoz:GXP67_16845"/>
<dbReference type="EMBL" id="CP048222">
    <property type="protein sequence ID" value="QHT68190.1"/>
    <property type="molecule type" value="Genomic_DNA"/>
</dbReference>
<feature type="signal peptide" evidence="1">
    <location>
        <begin position="1"/>
        <end position="22"/>
    </location>
</feature>
<accession>A0A6C0GKN1</accession>
<sequence>MPPSLKSFINSCLFLCLFIVQACTSDVEETQVLEAAQAYARQNSDIAVNIQAESILEDYARVKVTPKNPGEADEALMYLKKVKGRWEGISLGTGFSPEDYEKLGIPEKIR</sequence>
<evidence type="ECO:0008006" key="4">
    <source>
        <dbReference type="Google" id="ProtNLM"/>
    </source>
</evidence>
<name>A0A6C0GKN1_9BACT</name>
<organism evidence="2 3">
    <name type="scientific">Rhodocytophaga rosea</name>
    <dbReference type="NCBI Taxonomy" id="2704465"/>
    <lineage>
        <taxon>Bacteria</taxon>
        <taxon>Pseudomonadati</taxon>
        <taxon>Bacteroidota</taxon>
        <taxon>Cytophagia</taxon>
        <taxon>Cytophagales</taxon>
        <taxon>Rhodocytophagaceae</taxon>
        <taxon>Rhodocytophaga</taxon>
    </lineage>
</organism>
<dbReference type="PROSITE" id="PS51257">
    <property type="entry name" value="PROKAR_LIPOPROTEIN"/>
    <property type="match status" value="1"/>
</dbReference>
<keyword evidence="1" id="KW-0732">Signal</keyword>
<dbReference type="RefSeq" id="WP_162444208.1">
    <property type="nucleotide sequence ID" value="NZ_CP048222.1"/>
</dbReference>